<evidence type="ECO:0000256" key="1">
    <source>
        <dbReference type="SAM" id="MobiDB-lite"/>
    </source>
</evidence>
<reference evidence="3" key="1">
    <citation type="submission" date="2020-09" db="EMBL/GenBank/DDBJ databases">
        <title>Genome-Enabled Discovery of Anthraquinone Biosynthesis in Senna tora.</title>
        <authorList>
            <person name="Kang S.-H."/>
            <person name="Pandey R.P."/>
            <person name="Lee C.-M."/>
            <person name="Sim J.-S."/>
            <person name="Jeong J.-T."/>
            <person name="Choi B.-S."/>
            <person name="Jung M."/>
            <person name="Ginzburg D."/>
            <person name="Zhao K."/>
            <person name="Won S.Y."/>
            <person name="Oh T.-J."/>
            <person name="Yu Y."/>
            <person name="Kim N.-H."/>
            <person name="Lee O.R."/>
            <person name="Lee T.-H."/>
            <person name="Bashyal P."/>
            <person name="Kim T.-S."/>
            <person name="Lee W.-H."/>
            <person name="Kawkins C."/>
            <person name="Kim C.-K."/>
            <person name="Kim J.S."/>
            <person name="Ahn B.O."/>
            <person name="Rhee S.Y."/>
            <person name="Sohng J.K."/>
        </authorList>
    </citation>
    <scope>NUCLEOTIDE SEQUENCE</scope>
    <source>
        <tissue evidence="3">Leaf</tissue>
    </source>
</reference>
<feature type="compositionally biased region" description="Basic and acidic residues" evidence="1">
    <location>
        <begin position="220"/>
        <end position="249"/>
    </location>
</feature>
<dbReference type="Proteomes" id="UP000634136">
    <property type="component" value="Unassembled WGS sequence"/>
</dbReference>
<keyword evidence="4" id="KW-1185">Reference proteome</keyword>
<dbReference type="Pfam" id="PF03732">
    <property type="entry name" value="Retrotrans_gag"/>
    <property type="match status" value="1"/>
</dbReference>
<sequence>MMKQFLNKYFPASRVIAIWRDICGIKQKPTETLHDYWERFKRLCASCPQHGVSEQGLIHYFYQGLHPTERGILDATSGGSIVEKTPTEGREIISTMAATSQDFGDSQDMPRIVNEASISYIESKLNQLTNMSRHTTPRQYMPAPAPKPNSSLEDVVKSLASSMQNLEQQMSQLATSVSKLESQGKLPSQTETNPKHDASAITLRSGKELENVPAKLRRGHALDKDAGTEPKAELQVEKQPERNQKEEKQSPSAELIAQLPFHERNNLCKLKQEFDVDIELEEFIQEIETLASKPVEITSIDIGNFFKVNGHRLKSFYEGFQNITVEEIKLVESHLELGSSQSPA</sequence>
<evidence type="ECO:0000313" key="4">
    <source>
        <dbReference type="Proteomes" id="UP000634136"/>
    </source>
</evidence>
<feature type="region of interest" description="Disordered" evidence="1">
    <location>
        <begin position="166"/>
        <end position="252"/>
    </location>
</feature>
<dbReference type="EMBL" id="JAAIUW010000008">
    <property type="protein sequence ID" value="KAF7822064.1"/>
    <property type="molecule type" value="Genomic_DNA"/>
</dbReference>
<dbReference type="OrthoDB" id="1740797at2759"/>
<organism evidence="3 4">
    <name type="scientific">Senna tora</name>
    <dbReference type="NCBI Taxonomy" id="362788"/>
    <lineage>
        <taxon>Eukaryota</taxon>
        <taxon>Viridiplantae</taxon>
        <taxon>Streptophyta</taxon>
        <taxon>Embryophyta</taxon>
        <taxon>Tracheophyta</taxon>
        <taxon>Spermatophyta</taxon>
        <taxon>Magnoliopsida</taxon>
        <taxon>eudicotyledons</taxon>
        <taxon>Gunneridae</taxon>
        <taxon>Pentapetalae</taxon>
        <taxon>rosids</taxon>
        <taxon>fabids</taxon>
        <taxon>Fabales</taxon>
        <taxon>Fabaceae</taxon>
        <taxon>Caesalpinioideae</taxon>
        <taxon>Cassia clade</taxon>
        <taxon>Senna</taxon>
    </lineage>
</organism>
<dbReference type="AlphaFoldDB" id="A0A834WMA8"/>
<proteinExistence type="predicted"/>
<dbReference type="PANTHER" id="PTHR33223">
    <property type="entry name" value="CCHC-TYPE DOMAIN-CONTAINING PROTEIN"/>
    <property type="match status" value="1"/>
</dbReference>
<dbReference type="InterPro" id="IPR005162">
    <property type="entry name" value="Retrotrans_gag_dom"/>
</dbReference>
<feature type="compositionally biased region" description="Polar residues" evidence="1">
    <location>
        <begin position="166"/>
        <end position="192"/>
    </location>
</feature>
<feature type="domain" description="Retrotransposon gag" evidence="2">
    <location>
        <begin position="2"/>
        <end position="66"/>
    </location>
</feature>
<accession>A0A834WMA8</accession>
<name>A0A834WMA8_9FABA</name>
<gene>
    <name evidence="3" type="ORF">G2W53_027519</name>
</gene>
<evidence type="ECO:0000313" key="3">
    <source>
        <dbReference type="EMBL" id="KAF7822064.1"/>
    </source>
</evidence>
<dbReference type="PANTHER" id="PTHR33223:SF3">
    <property type="match status" value="1"/>
</dbReference>
<comment type="caution">
    <text evidence="3">The sequence shown here is derived from an EMBL/GenBank/DDBJ whole genome shotgun (WGS) entry which is preliminary data.</text>
</comment>
<protein>
    <recommendedName>
        <fullName evidence="2">Retrotransposon gag domain-containing protein</fullName>
    </recommendedName>
</protein>
<evidence type="ECO:0000259" key="2">
    <source>
        <dbReference type="Pfam" id="PF03732"/>
    </source>
</evidence>